<dbReference type="InterPro" id="IPR029787">
    <property type="entry name" value="Nucleotide_cyclase"/>
</dbReference>
<dbReference type="EMBL" id="DXGI01000033">
    <property type="protein sequence ID" value="HIW77716.1"/>
    <property type="molecule type" value="Genomic_DNA"/>
</dbReference>
<dbReference type="PANTHER" id="PTHR44757">
    <property type="entry name" value="DIGUANYLATE CYCLASE DGCP"/>
    <property type="match status" value="1"/>
</dbReference>
<dbReference type="NCBIfam" id="TIGR00254">
    <property type="entry name" value="GGDEF"/>
    <property type="match status" value="2"/>
</dbReference>
<dbReference type="Gene3D" id="3.20.20.450">
    <property type="entry name" value="EAL domain"/>
    <property type="match status" value="1"/>
</dbReference>
<dbReference type="SUPFAM" id="SSF55785">
    <property type="entry name" value="PYP-like sensor domain (PAS domain)"/>
    <property type="match status" value="5"/>
</dbReference>
<sequence length="2211" mass="251688">MDWLQDFLDAPLRAAAAVVAGDATLSLLAANAAFYALAGEGDAPLLERLDETSETRLAAEFASSPPNLEIPVAFRHRKEGRVLLSAVRVDGAEHGGAPLYLLAFDDVSRLEELCRHIEFARREFTVLSDIFDDIPFEYDYGEDLITYAPKYREVFGLDPSVPRFLERLRGAEAVDPVSEGLCDAFLAGDDDAAAAGRAECLLPTASGQRRWFALLRATLRDAEGRPIKSVGALRDIDAQKRERLLLLDKSRSDPMTGLFNKATAEEEIRIALRDARPSAFGVLFMIDVDNFKNVNDNLGHLAGDSILREIARRIAGAFRKGDIIGRVGGDEFHVYMRDVADTAIVRTRAERLCETIRNLFASSDVDKAVSVSIGIAVADTPVPYEDLFRQADIALYQAKGSGKNRYRFFGQRDGEDADASHAYAPNAARSTVMVDLIDVLFRMCDTPGGIGEALDFIGKTLRVDKITIFERSIDGATISITHEWCADPAWSERDRFQNVPVAELPLPEPSGPGGIYYCSDLAALPPEQKTFLRDPSITSLLQSDILREGRAVGHVSFEERGHSRLWTQQETDALILMSRIIGECIRQRRASALLRENAGATRAILDSLTRTAVYVIDHARRLLYFNGTVSRLLPHVRVGMTCHEVFWGHRDACSFCPLHNAGESDAFSVILPHTPFAAPSDVSVSRILWESREPAWVVLISEHILTREEETEKKKREILAHALGESYSRVLDLNLESGFYETLAVRQSAAVSFPAAGGYENLFASLQERLSPSFRDGFRRRFSLEALRRDHGAGAQRQMDFLLEARDERGPQWRNLATFPWSPGDGSRHVLQCFRDIDEQTRRELAHRQEEENVRVALQSSYANLCRIDLDAGSIACVYSDPNLLRASELVGRFEEDNRRMVETRVHPEDAVAFCRFFDPAQLRRRLSAGEQPSVEYRKRGEDGAWHWLLALVVALPSAPSQALLLVRDITENKAREANYLLAIQSNYSEIFLIDIPKGGITPLYTTVRPAPAPADFGAFADDAARHVDPDFTEAVRAFYDLPSLSERLARGENIELEYRKRHGEGAPYRWTSAAVRPIPGNEGHAMLLLRDVTDLRDEENNFYRVLRSSYTEIYEVALDSDALRLIYREDNALERPPLGRRYSEGIRALVEDVHPDDRETYLRHYDPDAIRRGIAQGLRLSIEYRTLGKDGTYRWVSSLLLLLPGASTRFLILCQDISERKRMEATALRLQRRQSAIFRQSADSIIEIDLTTWRFLRTTNLPWLGVEPRRGDYRAFFEDAFKFIHPEDHETARRAIGPEALLAARREGGRPRSCQYRMIWDKPAVWLENRVFFLEEGETATAFFLIRDVTEAKRLEEERRREEERFNLALRNSYTELYEIDLKTGRPHLVYSNGTTLIPLDRDGAGVEDVAAAFIHPEDRAAFLSVTLPANVHRAFVEGRQEIKAECRRRDAGGGWRWTSGAAIPLSAHGSCETDRALILVRDITESREQEQRQRISEQYDRALRNIYDELYELNVTRNAYRIVYHTDGKYVTPPDSGALSDGVSLVADNMIYPEDRDRFLHFFDLEAVRRHFASGREHLLGEFRKLWQDGRYHWASLTMFPVEQAEGDDEIYLVFIMDIGEKKQAEELAQQNELLERQRLDDERYRTIIVQTDTLVFEWRIEDGSRYISPDIPSRFAGNYDGRDIMHVWRDDGVIHPDDLPNLQRFLSEARSRRHTEMTARFKKVDGDYVWCKVALTCLRGPDGKAKRYIGTLNDVDSATRSILALKYRAEYDLLTDIYNMHTFYAQTELALRTHPDRRYSIVRMDIDRFKVINDLYGLKEGDRLLISIAALLREKLHGHGVYGRLGGDVFCLCVDYPRERLLALIGEITDRLAAYPLPYKVVPSFGICEVDNIETPINVLCDWANLAMKTIKGNYLNTYAFYDGKLRERILEEKKIENQMHDALLQGQFTLYLQPKVHIPTSRIIGSEGLVRWIHPVEGIMPPDRFIPLFEKNGFIIRLDEYIWEQACITLRRWIDHGLTPTPISVNMSRMHIHDPRLREKLVDLVKRYGLPPHLLELELTESAFLENESGLFESMKDLQRYGFQFSMDDFGSGYSSLNMLKSMPVDFIKIDRGFLNEVVATDRGKTVIRFSISLAKEMNIRVIAEGVENEEQAAFLLEAGCSYAQGYFYSRPLPVQAFEDLAFGSTQPPFPIAPRIREIAEKKLLGE</sequence>
<dbReference type="Pfam" id="PF00990">
    <property type="entry name" value="GGDEF"/>
    <property type="match status" value="2"/>
</dbReference>
<name>A0A9D1U8R6_9BACT</name>
<evidence type="ECO:0000259" key="2">
    <source>
        <dbReference type="PROSITE" id="PS50113"/>
    </source>
</evidence>
<dbReference type="InterPro" id="IPR001633">
    <property type="entry name" value="EAL_dom"/>
</dbReference>
<feature type="coiled-coil region" evidence="1">
    <location>
        <begin position="1346"/>
        <end position="1373"/>
    </location>
</feature>
<accession>A0A9D1U8R6</accession>
<dbReference type="InterPro" id="IPR043128">
    <property type="entry name" value="Rev_trsase/Diguanyl_cyclase"/>
</dbReference>
<dbReference type="InterPro" id="IPR052155">
    <property type="entry name" value="Biofilm_reg_signaling"/>
</dbReference>
<evidence type="ECO:0000259" key="4">
    <source>
        <dbReference type="PROSITE" id="PS50887"/>
    </source>
</evidence>
<dbReference type="PANTHER" id="PTHR44757:SF2">
    <property type="entry name" value="BIOFILM ARCHITECTURE MAINTENANCE PROTEIN MBAA"/>
    <property type="match status" value="1"/>
</dbReference>
<dbReference type="InterPro" id="IPR035965">
    <property type="entry name" value="PAS-like_dom_sf"/>
</dbReference>
<feature type="domain" description="PAC" evidence="2">
    <location>
        <begin position="1581"/>
        <end position="1633"/>
    </location>
</feature>
<dbReference type="SUPFAM" id="SSF141868">
    <property type="entry name" value="EAL domain-like"/>
    <property type="match status" value="1"/>
</dbReference>
<dbReference type="CDD" id="cd01948">
    <property type="entry name" value="EAL"/>
    <property type="match status" value="1"/>
</dbReference>
<dbReference type="PROSITE" id="PS50883">
    <property type="entry name" value="EAL"/>
    <property type="match status" value="1"/>
</dbReference>
<keyword evidence="1" id="KW-0175">Coiled coil</keyword>
<dbReference type="SMART" id="SM00052">
    <property type="entry name" value="EAL"/>
    <property type="match status" value="1"/>
</dbReference>
<dbReference type="SMART" id="SM00086">
    <property type="entry name" value="PAC"/>
    <property type="match status" value="7"/>
</dbReference>
<protein>
    <submittedName>
        <fullName evidence="5">EAL domain-containing protein</fullName>
    </submittedName>
</protein>
<feature type="domain" description="GGDEF" evidence="4">
    <location>
        <begin position="1800"/>
        <end position="1927"/>
    </location>
</feature>
<proteinExistence type="predicted"/>
<organism evidence="5 6">
    <name type="scientific">Candidatus Bilophila faecipullorum</name>
    <dbReference type="NCBI Taxonomy" id="2838482"/>
    <lineage>
        <taxon>Bacteria</taxon>
        <taxon>Pseudomonadati</taxon>
        <taxon>Thermodesulfobacteriota</taxon>
        <taxon>Desulfovibrionia</taxon>
        <taxon>Desulfovibrionales</taxon>
        <taxon>Desulfovibrionaceae</taxon>
        <taxon>Bilophila</taxon>
    </lineage>
</organism>
<evidence type="ECO:0000313" key="5">
    <source>
        <dbReference type="EMBL" id="HIW77716.1"/>
    </source>
</evidence>
<dbReference type="SMART" id="SM00267">
    <property type="entry name" value="GGDEF"/>
    <property type="match status" value="2"/>
</dbReference>
<feature type="domain" description="EAL" evidence="3">
    <location>
        <begin position="1936"/>
        <end position="2190"/>
    </location>
</feature>
<evidence type="ECO:0000256" key="1">
    <source>
        <dbReference type="SAM" id="Coils"/>
    </source>
</evidence>
<dbReference type="CDD" id="cd01949">
    <property type="entry name" value="GGDEF"/>
    <property type="match status" value="2"/>
</dbReference>
<dbReference type="Proteomes" id="UP000824264">
    <property type="component" value="Unassembled WGS sequence"/>
</dbReference>
<dbReference type="InterPro" id="IPR000014">
    <property type="entry name" value="PAS"/>
</dbReference>
<feature type="domain" description="GGDEF" evidence="4">
    <location>
        <begin position="279"/>
        <end position="411"/>
    </location>
</feature>
<reference evidence="5" key="2">
    <citation type="submission" date="2021-04" db="EMBL/GenBank/DDBJ databases">
        <authorList>
            <person name="Gilroy R."/>
        </authorList>
    </citation>
    <scope>NUCLEOTIDE SEQUENCE</scope>
    <source>
        <strain evidence="5">ChiSxjej5B17-1746</strain>
    </source>
</reference>
<dbReference type="InterPro" id="IPR029016">
    <property type="entry name" value="GAF-like_dom_sf"/>
</dbReference>
<evidence type="ECO:0000259" key="3">
    <source>
        <dbReference type="PROSITE" id="PS50883"/>
    </source>
</evidence>
<dbReference type="PROSITE" id="PS50887">
    <property type="entry name" value="GGDEF"/>
    <property type="match status" value="2"/>
</dbReference>
<reference evidence="5" key="1">
    <citation type="journal article" date="2021" name="PeerJ">
        <title>Extensive microbial diversity within the chicken gut microbiome revealed by metagenomics and culture.</title>
        <authorList>
            <person name="Gilroy R."/>
            <person name="Ravi A."/>
            <person name="Getino M."/>
            <person name="Pursley I."/>
            <person name="Horton D.L."/>
            <person name="Alikhan N.F."/>
            <person name="Baker D."/>
            <person name="Gharbi K."/>
            <person name="Hall N."/>
            <person name="Watson M."/>
            <person name="Adriaenssens E.M."/>
            <person name="Foster-Nyarko E."/>
            <person name="Jarju S."/>
            <person name="Secka A."/>
            <person name="Antonio M."/>
            <person name="Oren A."/>
            <person name="Chaudhuri R.R."/>
            <person name="La Ragione R."/>
            <person name="Hildebrand F."/>
            <person name="Pallen M.J."/>
        </authorList>
    </citation>
    <scope>NUCLEOTIDE SEQUENCE</scope>
    <source>
        <strain evidence="5">ChiSxjej5B17-1746</strain>
    </source>
</reference>
<comment type="caution">
    <text evidence="5">The sequence shown here is derived from an EMBL/GenBank/DDBJ whole genome shotgun (WGS) entry which is preliminary data.</text>
</comment>
<gene>
    <name evidence="5" type="ORF">H9874_01030</name>
</gene>
<dbReference type="CDD" id="cd00130">
    <property type="entry name" value="PAS"/>
    <property type="match status" value="1"/>
</dbReference>
<feature type="domain" description="PAC" evidence="2">
    <location>
        <begin position="1718"/>
        <end position="1770"/>
    </location>
</feature>
<dbReference type="Gene3D" id="3.30.70.270">
    <property type="match status" value="2"/>
</dbReference>
<dbReference type="Gene3D" id="3.30.450.20">
    <property type="entry name" value="PAS domain"/>
    <property type="match status" value="7"/>
</dbReference>
<dbReference type="Pfam" id="PF00563">
    <property type="entry name" value="EAL"/>
    <property type="match status" value="1"/>
</dbReference>
<dbReference type="InterPro" id="IPR000700">
    <property type="entry name" value="PAS-assoc_C"/>
</dbReference>
<evidence type="ECO:0000313" key="6">
    <source>
        <dbReference type="Proteomes" id="UP000824264"/>
    </source>
</evidence>
<dbReference type="PROSITE" id="PS50113">
    <property type="entry name" value="PAC"/>
    <property type="match status" value="2"/>
</dbReference>
<dbReference type="Gene3D" id="3.30.450.40">
    <property type="match status" value="1"/>
</dbReference>
<dbReference type="InterPro" id="IPR001610">
    <property type="entry name" value="PAC"/>
</dbReference>
<dbReference type="InterPro" id="IPR035919">
    <property type="entry name" value="EAL_sf"/>
</dbReference>
<dbReference type="SUPFAM" id="SSF55073">
    <property type="entry name" value="Nucleotide cyclase"/>
    <property type="match status" value="2"/>
</dbReference>
<dbReference type="InterPro" id="IPR000160">
    <property type="entry name" value="GGDEF_dom"/>
</dbReference>